<feature type="domain" description="Major facilitator superfamily (MFS) profile" evidence="8">
    <location>
        <begin position="32"/>
        <end position="501"/>
    </location>
</feature>
<dbReference type="Pfam" id="PF07690">
    <property type="entry name" value="MFS_1"/>
    <property type="match status" value="1"/>
</dbReference>
<dbReference type="PANTHER" id="PTHR42718">
    <property type="entry name" value="MAJOR FACILITATOR SUPERFAMILY MULTIDRUG TRANSPORTER MFSC"/>
    <property type="match status" value="1"/>
</dbReference>
<reference evidence="9 10" key="1">
    <citation type="submission" date="2020-08" db="EMBL/GenBank/DDBJ databases">
        <title>Genomic Encyclopedia of Type Strains, Phase IV (KMG-IV): sequencing the most valuable type-strain genomes for metagenomic binning, comparative biology and taxonomic classification.</title>
        <authorList>
            <person name="Goeker M."/>
        </authorList>
    </citation>
    <scope>NUCLEOTIDE SEQUENCE [LARGE SCALE GENOMIC DNA]</scope>
    <source>
        <strain evidence="9 10">DSM 23960</strain>
    </source>
</reference>
<evidence type="ECO:0000256" key="7">
    <source>
        <dbReference type="SAM" id="Phobius"/>
    </source>
</evidence>
<keyword evidence="2" id="KW-0813">Transport</keyword>
<comment type="caution">
    <text evidence="9">The sequence shown here is derived from an EMBL/GenBank/DDBJ whole genome shotgun (WGS) entry which is preliminary data.</text>
</comment>
<feature type="transmembrane region" description="Helical" evidence="7">
    <location>
        <begin position="217"/>
        <end position="236"/>
    </location>
</feature>
<feature type="transmembrane region" description="Helical" evidence="7">
    <location>
        <begin position="416"/>
        <end position="436"/>
    </location>
</feature>
<keyword evidence="10" id="KW-1185">Reference proteome</keyword>
<dbReference type="Gene3D" id="1.20.1720.10">
    <property type="entry name" value="Multidrug resistance protein D"/>
    <property type="match status" value="1"/>
</dbReference>
<dbReference type="InterPro" id="IPR036259">
    <property type="entry name" value="MFS_trans_sf"/>
</dbReference>
<evidence type="ECO:0000256" key="5">
    <source>
        <dbReference type="ARBA" id="ARBA00022989"/>
    </source>
</evidence>
<dbReference type="GO" id="GO:0005886">
    <property type="term" value="C:plasma membrane"/>
    <property type="evidence" value="ECO:0007669"/>
    <property type="project" value="UniProtKB-SubCell"/>
</dbReference>
<feature type="transmembrane region" description="Helical" evidence="7">
    <location>
        <begin position="129"/>
        <end position="148"/>
    </location>
</feature>
<accession>A0A7W6NNM7</accession>
<evidence type="ECO:0000256" key="2">
    <source>
        <dbReference type="ARBA" id="ARBA00022448"/>
    </source>
</evidence>
<dbReference type="InterPro" id="IPR011701">
    <property type="entry name" value="MFS"/>
</dbReference>
<keyword evidence="3" id="KW-1003">Cell membrane</keyword>
<dbReference type="AlphaFoldDB" id="A0A7W6NNM7"/>
<organism evidence="9 10">
    <name type="scientific">Brevundimonas lenta</name>
    <dbReference type="NCBI Taxonomy" id="424796"/>
    <lineage>
        <taxon>Bacteria</taxon>
        <taxon>Pseudomonadati</taxon>
        <taxon>Pseudomonadota</taxon>
        <taxon>Alphaproteobacteria</taxon>
        <taxon>Caulobacterales</taxon>
        <taxon>Caulobacteraceae</taxon>
        <taxon>Brevundimonas</taxon>
    </lineage>
</organism>
<feature type="transmembrane region" description="Helical" evidence="7">
    <location>
        <begin position="66"/>
        <end position="85"/>
    </location>
</feature>
<comment type="subcellular location">
    <subcellularLocation>
        <location evidence="1">Cell membrane</location>
        <topology evidence="1">Multi-pass membrane protein</topology>
    </subcellularLocation>
</comment>
<evidence type="ECO:0000313" key="9">
    <source>
        <dbReference type="EMBL" id="MBB4081320.1"/>
    </source>
</evidence>
<protein>
    <submittedName>
        <fullName evidence="9">EmrB/QacA subfamily drug resistance transporter</fullName>
    </submittedName>
</protein>
<keyword evidence="4 7" id="KW-0812">Transmembrane</keyword>
<dbReference type="PANTHER" id="PTHR42718:SF42">
    <property type="entry name" value="EXPORT PROTEIN"/>
    <property type="match status" value="1"/>
</dbReference>
<proteinExistence type="predicted"/>
<dbReference type="NCBIfam" id="TIGR00711">
    <property type="entry name" value="efflux_EmrB"/>
    <property type="match status" value="1"/>
</dbReference>
<name>A0A7W6NNM7_9CAUL</name>
<dbReference type="PRINTS" id="PR01036">
    <property type="entry name" value="TCRTETB"/>
</dbReference>
<feature type="transmembrane region" description="Helical" evidence="7">
    <location>
        <begin position="475"/>
        <end position="497"/>
    </location>
</feature>
<evidence type="ECO:0000259" key="8">
    <source>
        <dbReference type="PROSITE" id="PS50850"/>
    </source>
</evidence>
<evidence type="ECO:0000256" key="6">
    <source>
        <dbReference type="ARBA" id="ARBA00023136"/>
    </source>
</evidence>
<feature type="transmembrane region" description="Helical" evidence="7">
    <location>
        <begin position="97"/>
        <end position="123"/>
    </location>
</feature>
<keyword evidence="6 7" id="KW-0472">Membrane</keyword>
<feature type="transmembrane region" description="Helical" evidence="7">
    <location>
        <begin position="287"/>
        <end position="308"/>
    </location>
</feature>
<feature type="transmembrane region" description="Helical" evidence="7">
    <location>
        <begin position="160"/>
        <end position="180"/>
    </location>
</feature>
<dbReference type="EMBL" id="JACIDM010000001">
    <property type="protein sequence ID" value="MBB4081320.1"/>
    <property type="molecule type" value="Genomic_DNA"/>
</dbReference>
<keyword evidence="5 7" id="KW-1133">Transmembrane helix</keyword>
<feature type="transmembrane region" description="Helical" evidence="7">
    <location>
        <begin position="248"/>
        <end position="266"/>
    </location>
</feature>
<gene>
    <name evidence="9" type="ORF">GGR12_000159</name>
</gene>
<evidence type="ECO:0000313" key="10">
    <source>
        <dbReference type="Proteomes" id="UP000529946"/>
    </source>
</evidence>
<evidence type="ECO:0000256" key="4">
    <source>
        <dbReference type="ARBA" id="ARBA00022692"/>
    </source>
</evidence>
<feature type="transmembrane region" description="Helical" evidence="7">
    <location>
        <begin position="314"/>
        <end position="335"/>
    </location>
</feature>
<sequence length="504" mass="51232">MTHAHRGPCDAGQVQGAAAPGQALSKARKRWVLAATVLGSSLTFIDGSALGVALPAIQNDLGAGPAAAQWVSNAYLLTLGALVLIGGAAGDRFGRRLVFLIGVAVFTLASVACALAPTVQLLIVGRAVQGIGAALLTPGALAVIGSVFPPEERGKAFGTWAGAGALFGMVGPLIGGWLADQADWRFIFWINVPLAALTALVTLRAVPESRDPSARGLDWAGALLATSGLAAVTWALTAAPDLGWTNPLILSALAGGAVLLIAFLVAEARQSHPMMPLGLFRSPVFSGINGLTLLLYFALGGAMFFLPFDLIRVHGWSATKAGAAMLPFAVIMSLFSGSAGRLADRFGARLSLSVGPVLAGVGLALLAFMPRTAGYVDGPLAGMTVLAIGMTLAVGPLTAAVMGAVKPEHTGVASGVNNAVARVAGLLAIALLGLVLSGQFSHRVADPATARDLLGAFMAGDTTDGALRNAFHWGYAWVMLTCALAAFAAGVIGLLTAPKRQNTE</sequence>
<feature type="transmembrane region" description="Helical" evidence="7">
    <location>
        <begin position="347"/>
        <end position="368"/>
    </location>
</feature>
<evidence type="ECO:0000256" key="1">
    <source>
        <dbReference type="ARBA" id="ARBA00004651"/>
    </source>
</evidence>
<dbReference type="CDD" id="cd17321">
    <property type="entry name" value="MFS_MMR_MDR_like"/>
    <property type="match status" value="1"/>
</dbReference>
<dbReference type="InterPro" id="IPR004638">
    <property type="entry name" value="EmrB-like"/>
</dbReference>
<feature type="transmembrane region" description="Helical" evidence="7">
    <location>
        <begin position="380"/>
        <end position="404"/>
    </location>
</feature>
<dbReference type="SUPFAM" id="SSF103473">
    <property type="entry name" value="MFS general substrate transporter"/>
    <property type="match status" value="1"/>
</dbReference>
<dbReference type="InterPro" id="IPR020846">
    <property type="entry name" value="MFS_dom"/>
</dbReference>
<dbReference type="GO" id="GO:0022857">
    <property type="term" value="F:transmembrane transporter activity"/>
    <property type="evidence" value="ECO:0007669"/>
    <property type="project" value="InterPro"/>
</dbReference>
<feature type="transmembrane region" description="Helical" evidence="7">
    <location>
        <begin position="186"/>
        <end position="205"/>
    </location>
</feature>
<evidence type="ECO:0000256" key="3">
    <source>
        <dbReference type="ARBA" id="ARBA00022475"/>
    </source>
</evidence>
<dbReference type="RefSeq" id="WP_183201874.1">
    <property type="nucleotide sequence ID" value="NZ_BAAAER010000002.1"/>
</dbReference>
<dbReference type="Gene3D" id="1.20.1250.20">
    <property type="entry name" value="MFS general substrate transporter like domains"/>
    <property type="match status" value="1"/>
</dbReference>
<feature type="transmembrane region" description="Helical" evidence="7">
    <location>
        <begin position="31"/>
        <end position="54"/>
    </location>
</feature>
<dbReference type="Proteomes" id="UP000529946">
    <property type="component" value="Unassembled WGS sequence"/>
</dbReference>
<dbReference type="PROSITE" id="PS50850">
    <property type="entry name" value="MFS"/>
    <property type="match status" value="1"/>
</dbReference>